<dbReference type="OrthoDB" id="9807498at2"/>
<dbReference type="GO" id="GO:0006508">
    <property type="term" value="P:proteolysis"/>
    <property type="evidence" value="ECO:0007669"/>
    <property type="project" value="UniProtKB-KW"/>
</dbReference>
<dbReference type="PROSITE" id="PS01276">
    <property type="entry name" value="PEPTIDASE_U32"/>
    <property type="match status" value="1"/>
</dbReference>
<dbReference type="InterPro" id="IPR001539">
    <property type="entry name" value="Peptidase_U32"/>
</dbReference>
<dbReference type="EMBL" id="FWWT01000023">
    <property type="protein sequence ID" value="SMB95966.1"/>
    <property type="molecule type" value="Genomic_DNA"/>
</dbReference>
<dbReference type="InterPro" id="IPR051454">
    <property type="entry name" value="RNA/ubiquinone_mod_enzymes"/>
</dbReference>
<reference evidence="2 3" key="1">
    <citation type="submission" date="2017-04" db="EMBL/GenBank/DDBJ databases">
        <authorList>
            <person name="Afonso C.L."/>
            <person name="Miller P.J."/>
            <person name="Scott M.A."/>
            <person name="Spackman E."/>
            <person name="Goraichik I."/>
            <person name="Dimitrov K.M."/>
            <person name="Suarez D.L."/>
            <person name="Swayne D.E."/>
        </authorList>
    </citation>
    <scope>NUCLEOTIDE SEQUENCE [LARGE SCALE GENOMIC DNA]</scope>
    <source>
        <strain evidence="2 3">DSM 11270</strain>
    </source>
</reference>
<feature type="domain" description="Peptidase U32 collagenase" evidence="1">
    <location>
        <begin position="393"/>
        <end position="512"/>
    </location>
</feature>
<evidence type="ECO:0000313" key="2">
    <source>
        <dbReference type="EMBL" id="SMB95966.1"/>
    </source>
</evidence>
<dbReference type="Pfam" id="PF01136">
    <property type="entry name" value="Peptidase_U32"/>
    <property type="match status" value="2"/>
</dbReference>
<evidence type="ECO:0000259" key="1">
    <source>
        <dbReference type="Pfam" id="PF12392"/>
    </source>
</evidence>
<dbReference type="InterPro" id="IPR020988">
    <property type="entry name" value="Pept_U32_collagenase"/>
</dbReference>
<sequence>MGKIELLAPAGSLDSLKAAIENGANAVYLGGKSFNARQSANNFDQQELEKAVEFAHERDVKIYVTLNTLLANEEINEFIDYIYELVKAQVDAFIVQDLGVASLIKQVLPDFPLHASTQMTVHNSKGVNYMENLGFKRVVLAREVSLENIKLIKQNSHIEIETFVHGALCVAYSGQCLMSSLIGGRSGNRGKCAQPCRLKYSLIDRNKNLVIDTNDSGEHLLSTKDIKTIEHIPKLIEAGINSFKIEGRMKRPEYVAIVIKNYRKALDNYYEGLNEFRVEEKQEKELEQIFNREFTSAYYFGNEGKNLMSLKRPNNRGLLIGRITQVNNERVQIKLKESLNVGDGYEIWVTKGGRIASKVNEIYYNGNKILKAVSGQEIEIIIKQGIPRVGDRVFKTFDVELMKEATESYSSNREIRKISLYLDINISEGKVMEVSASDEEGYHVFTRGEYLAQKAIKIPVTRDLLFKQFERLGNTPFELASLDVNIDGDLMVPISEMNKIRREIVDNLLSQRNNKYKKEILPYNDYEERVNNLISSIPPQEVKYDKTKLSIVVSNSASVKAAVDEEVDQVYFNWYGLKNHETFSFKNLQHDIDYCHKKRIKAILRLPTYIHEKDFNDFAEVVAKLKKYQFDGVLVGNMGVLQLVKEQEWENILADYTLNIFNDLTIKHLLESEVVQITLSPELTLGQINNFAYKGNMPLEAIVHGNFPLMTSEYCVVGAIKGNKTSTNFCSNACNKGNFGLKDRMNFIFPVEMDDKCRMIVYNSKPLSLYKDIKSLLSSGIDVFRIEALKESPEWIRKVTKIYRETINEWTKNKGKFEVKDKNISELSKLEPEGYTSGHYFRGVL</sequence>
<keyword evidence="2" id="KW-0378">Hydrolase</keyword>
<keyword evidence="2" id="KW-0645">Protease</keyword>
<dbReference type="PANTHER" id="PTHR30217:SF10">
    <property type="entry name" value="23S RRNA 5-HYDROXYCYTIDINE C2501 SYNTHASE"/>
    <property type="match status" value="1"/>
</dbReference>
<accession>A0A1W1VRJ9</accession>
<dbReference type="Pfam" id="PF12392">
    <property type="entry name" value="DUF3656"/>
    <property type="match status" value="1"/>
</dbReference>
<dbReference type="GO" id="GO:0008233">
    <property type="term" value="F:peptidase activity"/>
    <property type="evidence" value="ECO:0007669"/>
    <property type="project" value="UniProtKB-KW"/>
</dbReference>
<dbReference type="RefSeq" id="WP_084054290.1">
    <property type="nucleotide sequence ID" value="NZ_FWWT01000023.1"/>
</dbReference>
<name>A0A1W1VRJ9_DESTI</name>
<keyword evidence="3" id="KW-1185">Reference proteome</keyword>
<gene>
    <name evidence="2" type="ORF">SAMN00017405_1434</name>
</gene>
<dbReference type="AlphaFoldDB" id="A0A1W1VRJ9"/>
<dbReference type="STRING" id="656914.SAMN00017405_1434"/>
<proteinExistence type="predicted"/>
<evidence type="ECO:0000313" key="3">
    <source>
        <dbReference type="Proteomes" id="UP000192731"/>
    </source>
</evidence>
<dbReference type="Proteomes" id="UP000192731">
    <property type="component" value="Unassembled WGS sequence"/>
</dbReference>
<dbReference type="PANTHER" id="PTHR30217">
    <property type="entry name" value="PEPTIDASE U32 FAMILY"/>
    <property type="match status" value="1"/>
</dbReference>
<protein>
    <submittedName>
        <fullName evidence="2">Putative protease</fullName>
    </submittedName>
</protein>
<organism evidence="2 3">
    <name type="scientific">Desulfonispora thiosulfatigenes DSM 11270</name>
    <dbReference type="NCBI Taxonomy" id="656914"/>
    <lineage>
        <taxon>Bacteria</taxon>
        <taxon>Bacillati</taxon>
        <taxon>Bacillota</taxon>
        <taxon>Clostridia</taxon>
        <taxon>Eubacteriales</taxon>
        <taxon>Peptococcaceae</taxon>
        <taxon>Desulfonispora</taxon>
    </lineage>
</organism>